<evidence type="ECO:0000313" key="2">
    <source>
        <dbReference type="EMBL" id="KAK9795546.1"/>
    </source>
</evidence>
<name>A0AAW1NTV5_9CHLO</name>
<comment type="caution">
    <text evidence="2">The sequence shown here is derived from an EMBL/GenBank/DDBJ whole genome shotgun (WGS) entry which is preliminary data.</text>
</comment>
<evidence type="ECO:0000313" key="3">
    <source>
        <dbReference type="Proteomes" id="UP001465755"/>
    </source>
</evidence>
<dbReference type="AlphaFoldDB" id="A0AAW1NTV5"/>
<proteinExistence type="predicted"/>
<dbReference type="EMBL" id="JALJOQ010000127">
    <property type="protein sequence ID" value="KAK9795546.1"/>
    <property type="molecule type" value="Genomic_DNA"/>
</dbReference>
<gene>
    <name evidence="2" type="ORF">WJX73_003142</name>
</gene>
<sequence>MPATGLLYASKVARSADLEHQPVRKGLKLFLVNFDRRAGKKSAAVKNGDPSEHEQNVAANAFPAAHPLRSVPGDAVRGCLDRIARAKTVLPEPQILGTWQGKIEEANAISSVNHQGTQLLMRKGDAVSVFDLCLDDSPPTLTQVLTRAPVEPPEEECSVEPLREPADCALG</sequence>
<feature type="region of interest" description="Disordered" evidence="1">
    <location>
        <begin position="148"/>
        <end position="171"/>
    </location>
</feature>
<feature type="compositionally biased region" description="Basic and acidic residues" evidence="1">
    <location>
        <begin position="161"/>
        <end position="171"/>
    </location>
</feature>
<protein>
    <submittedName>
        <fullName evidence="2">Uncharacterized protein</fullName>
    </submittedName>
</protein>
<accession>A0AAW1NTV5</accession>
<reference evidence="2 3" key="1">
    <citation type="journal article" date="2024" name="Nat. Commun.">
        <title>Phylogenomics reveals the evolutionary origins of lichenization in chlorophyte algae.</title>
        <authorList>
            <person name="Puginier C."/>
            <person name="Libourel C."/>
            <person name="Otte J."/>
            <person name="Skaloud P."/>
            <person name="Haon M."/>
            <person name="Grisel S."/>
            <person name="Petersen M."/>
            <person name="Berrin J.G."/>
            <person name="Delaux P.M."/>
            <person name="Dal Grande F."/>
            <person name="Keller J."/>
        </authorList>
    </citation>
    <scope>NUCLEOTIDE SEQUENCE [LARGE SCALE GENOMIC DNA]</scope>
    <source>
        <strain evidence="2 3">SAG 2036</strain>
    </source>
</reference>
<evidence type="ECO:0000256" key="1">
    <source>
        <dbReference type="SAM" id="MobiDB-lite"/>
    </source>
</evidence>
<organism evidence="2 3">
    <name type="scientific">Symbiochloris irregularis</name>
    <dbReference type="NCBI Taxonomy" id="706552"/>
    <lineage>
        <taxon>Eukaryota</taxon>
        <taxon>Viridiplantae</taxon>
        <taxon>Chlorophyta</taxon>
        <taxon>core chlorophytes</taxon>
        <taxon>Trebouxiophyceae</taxon>
        <taxon>Trebouxiales</taxon>
        <taxon>Trebouxiaceae</taxon>
        <taxon>Symbiochloris</taxon>
    </lineage>
</organism>
<keyword evidence="3" id="KW-1185">Reference proteome</keyword>
<dbReference type="Proteomes" id="UP001465755">
    <property type="component" value="Unassembled WGS sequence"/>
</dbReference>